<proteinExistence type="predicted"/>
<dbReference type="Proteomes" id="UP001497512">
    <property type="component" value="Chromosome 1"/>
</dbReference>
<accession>A0ABP0T894</accession>
<organism evidence="1 2">
    <name type="scientific">Sphagnum troendelagicum</name>
    <dbReference type="NCBI Taxonomy" id="128251"/>
    <lineage>
        <taxon>Eukaryota</taxon>
        <taxon>Viridiplantae</taxon>
        <taxon>Streptophyta</taxon>
        <taxon>Embryophyta</taxon>
        <taxon>Bryophyta</taxon>
        <taxon>Sphagnophytina</taxon>
        <taxon>Sphagnopsida</taxon>
        <taxon>Sphagnales</taxon>
        <taxon>Sphagnaceae</taxon>
        <taxon>Sphagnum</taxon>
    </lineage>
</organism>
<reference evidence="1 2" key="1">
    <citation type="submission" date="2024-02" db="EMBL/GenBank/DDBJ databases">
        <authorList>
            <consortium name="ELIXIR-Norway"/>
            <consortium name="Elixir Norway"/>
        </authorList>
    </citation>
    <scope>NUCLEOTIDE SEQUENCE [LARGE SCALE GENOMIC DNA]</scope>
</reference>
<gene>
    <name evidence="1" type="ORF">CSSPTR1EN2_LOCUS193</name>
</gene>
<name>A0ABP0T894_9BRYO</name>
<keyword evidence="2" id="KW-1185">Reference proteome</keyword>
<dbReference type="EMBL" id="OZ019893">
    <property type="protein sequence ID" value="CAK9189542.1"/>
    <property type="molecule type" value="Genomic_DNA"/>
</dbReference>
<evidence type="ECO:0000313" key="2">
    <source>
        <dbReference type="Proteomes" id="UP001497512"/>
    </source>
</evidence>
<sequence>MTDCPVQLVYLHGEPCLVHADSCLISDSIPEMVGDVDTGNVVGYELLSNIFAAGGKCPPNGRANTQPVASMCAPSIVGLQSNFLNVLLLLE</sequence>
<protein>
    <submittedName>
        <fullName evidence="1">Uncharacterized protein</fullName>
    </submittedName>
</protein>
<evidence type="ECO:0000313" key="1">
    <source>
        <dbReference type="EMBL" id="CAK9189542.1"/>
    </source>
</evidence>